<dbReference type="InterPro" id="IPR038721">
    <property type="entry name" value="IS701-like_DDE_dom"/>
</dbReference>
<feature type="domain" description="Transposase IS701-like DDE" evidence="2">
    <location>
        <begin position="20"/>
        <end position="255"/>
    </location>
</feature>
<feature type="compositionally biased region" description="Pro residues" evidence="1">
    <location>
        <begin position="257"/>
        <end position="269"/>
    </location>
</feature>
<evidence type="ECO:0000259" key="2">
    <source>
        <dbReference type="Pfam" id="PF13546"/>
    </source>
</evidence>
<dbReference type="Proteomes" id="UP001500253">
    <property type="component" value="Unassembled WGS sequence"/>
</dbReference>
<dbReference type="EMBL" id="BAAASD010000004">
    <property type="protein sequence ID" value="GAA2332044.1"/>
    <property type="molecule type" value="Genomic_DNA"/>
</dbReference>
<organism evidence="3 4">
    <name type="scientific">Streptomyces cuspidosporus</name>
    <dbReference type="NCBI Taxonomy" id="66882"/>
    <lineage>
        <taxon>Bacteria</taxon>
        <taxon>Bacillati</taxon>
        <taxon>Actinomycetota</taxon>
        <taxon>Actinomycetes</taxon>
        <taxon>Kitasatosporales</taxon>
        <taxon>Streptomycetaceae</taxon>
        <taxon>Streptomyces</taxon>
    </lineage>
</organism>
<reference evidence="4" key="1">
    <citation type="journal article" date="2019" name="Int. J. Syst. Evol. Microbiol.">
        <title>The Global Catalogue of Microorganisms (GCM) 10K type strain sequencing project: providing services to taxonomists for standard genome sequencing and annotation.</title>
        <authorList>
            <consortium name="The Broad Institute Genomics Platform"/>
            <consortium name="The Broad Institute Genome Sequencing Center for Infectious Disease"/>
            <person name="Wu L."/>
            <person name="Ma J."/>
        </authorList>
    </citation>
    <scope>NUCLEOTIDE SEQUENCE [LARGE SCALE GENOMIC DNA]</scope>
    <source>
        <strain evidence="4">JCM 4316</strain>
    </source>
</reference>
<feature type="compositionally biased region" description="Basic and acidic residues" evidence="1">
    <location>
        <begin position="236"/>
        <end position="248"/>
    </location>
</feature>
<sequence length="269" mass="29031">MLQQPDAREAFATPSRFRAEFYECLSGRGDALFELVDALLCADGPVKTLVDLALAPEPRRGHGSLHGALNHGRIEVDRLRRTPASLVLPKAADDRLVLAVDVSPWLRPDAATCPDRSFCHTYGRGDARHQMLPGRPYSVVAALETGRTSWTAVLDAIRLQPGADLAAVTAAQIRDVVERLVAAGQWTDGDPDILVVLDAGYDAPRIAHLLSGLPIGVLGRMRSDRVLRRPTTSRVYDPKGGRPPEHGGEFVTGRLDTPPPSGTLPPRPG</sequence>
<dbReference type="Pfam" id="PF13546">
    <property type="entry name" value="DDE_5"/>
    <property type="match status" value="1"/>
</dbReference>
<evidence type="ECO:0000256" key="1">
    <source>
        <dbReference type="SAM" id="MobiDB-lite"/>
    </source>
</evidence>
<keyword evidence="4" id="KW-1185">Reference proteome</keyword>
<protein>
    <recommendedName>
        <fullName evidence="2">Transposase IS701-like DDE domain-containing protein</fullName>
    </recommendedName>
</protein>
<proteinExistence type="predicted"/>
<name>A0ABP5SIU2_9ACTN</name>
<accession>A0ABP5SIU2</accession>
<evidence type="ECO:0000313" key="3">
    <source>
        <dbReference type="EMBL" id="GAA2332044.1"/>
    </source>
</evidence>
<gene>
    <name evidence="3" type="ORF">GCM10010246_14210</name>
</gene>
<evidence type="ECO:0000313" key="4">
    <source>
        <dbReference type="Proteomes" id="UP001500253"/>
    </source>
</evidence>
<comment type="caution">
    <text evidence="3">The sequence shown here is derived from an EMBL/GenBank/DDBJ whole genome shotgun (WGS) entry which is preliminary data.</text>
</comment>
<feature type="region of interest" description="Disordered" evidence="1">
    <location>
        <begin position="229"/>
        <end position="269"/>
    </location>
</feature>